<evidence type="ECO:0000313" key="1">
    <source>
        <dbReference type="EMBL" id="AVX04267.1"/>
    </source>
</evidence>
<dbReference type="STRING" id="1122213.GCA_000423365_01126"/>
<sequence>MSNDPAALGTQYSLKVNNQNSLLQTFVLFQKMPVTSKPSTDPISLAWIVGSAAGGSVSNPSISQFNWFIDYSINAGYLQQEGTSASPRKFQTATQIPVKVDDTNLVNVSYDGTFPNGAPYFDGVPGNTTSGIIAANSDDKIPTNAAASSAQMDLALGIAMNRKPAVSVQLLPNIDYVFTPHPEYYIMSAKYSEGDVIDIEETSHAYKVEFDGVTDITLNFTEQNLFQQA</sequence>
<reference evidence="1 2" key="1">
    <citation type="submission" date="2017-05" db="EMBL/GenBank/DDBJ databases">
        <title>Genome Analysis of Maritalea myrionectae HL2708#5.</title>
        <authorList>
            <consortium name="Cotde Inc.-PKNU"/>
            <person name="Jang D."/>
            <person name="Oh H.-M."/>
        </authorList>
    </citation>
    <scope>NUCLEOTIDE SEQUENCE [LARGE SCALE GENOMIC DNA]</scope>
    <source>
        <strain evidence="1 2">HL2708#5</strain>
    </source>
</reference>
<dbReference type="KEGG" id="mmyr:MXMO3_01741"/>
<dbReference type="RefSeq" id="WP_027834247.1">
    <property type="nucleotide sequence ID" value="NZ_CP021330.1"/>
</dbReference>
<dbReference type="Proteomes" id="UP000258927">
    <property type="component" value="Chromosome"/>
</dbReference>
<organism evidence="1 2">
    <name type="scientific">Maritalea myrionectae</name>
    <dbReference type="NCBI Taxonomy" id="454601"/>
    <lineage>
        <taxon>Bacteria</taxon>
        <taxon>Pseudomonadati</taxon>
        <taxon>Pseudomonadota</taxon>
        <taxon>Alphaproteobacteria</taxon>
        <taxon>Hyphomicrobiales</taxon>
        <taxon>Devosiaceae</taxon>
        <taxon>Maritalea</taxon>
    </lineage>
</organism>
<accession>A0A2R4ME07</accession>
<name>A0A2R4ME07_9HYPH</name>
<evidence type="ECO:0000313" key="2">
    <source>
        <dbReference type="Proteomes" id="UP000258927"/>
    </source>
</evidence>
<proteinExistence type="predicted"/>
<dbReference type="AlphaFoldDB" id="A0A2R4ME07"/>
<keyword evidence="2" id="KW-1185">Reference proteome</keyword>
<gene>
    <name evidence="1" type="ORF">MXMO3_01741</name>
</gene>
<dbReference type="EMBL" id="CP021330">
    <property type="protein sequence ID" value="AVX04267.1"/>
    <property type="molecule type" value="Genomic_DNA"/>
</dbReference>
<protein>
    <submittedName>
        <fullName evidence="1">Uncharacterized protein</fullName>
    </submittedName>
</protein>